<dbReference type="GO" id="GO:0016705">
    <property type="term" value="F:oxidoreductase activity, acting on paired donors, with incorporation or reduction of molecular oxygen"/>
    <property type="evidence" value="ECO:0007669"/>
    <property type="project" value="InterPro"/>
</dbReference>
<dbReference type="EMBL" id="JACGWN010000124">
    <property type="protein sequence ID" value="KAL0386520.1"/>
    <property type="molecule type" value="Genomic_DNA"/>
</dbReference>
<keyword evidence="6" id="KW-0560">Oxidoreductase</keyword>
<comment type="subcellular location">
    <subcellularLocation>
        <location evidence="2">Membrane</location>
    </subcellularLocation>
</comment>
<dbReference type="InterPro" id="IPR036396">
    <property type="entry name" value="Cyt_P450_sf"/>
</dbReference>
<evidence type="ECO:0000256" key="1">
    <source>
        <dbReference type="ARBA" id="ARBA00001971"/>
    </source>
</evidence>
<organism evidence="11">
    <name type="scientific">Sesamum latifolium</name>
    <dbReference type="NCBI Taxonomy" id="2727402"/>
    <lineage>
        <taxon>Eukaryota</taxon>
        <taxon>Viridiplantae</taxon>
        <taxon>Streptophyta</taxon>
        <taxon>Embryophyta</taxon>
        <taxon>Tracheophyta</taxon>
        <taxon>Spermatophyta</taxon>
        <taxon>Magnoliopsida</taxon>
        <taxon>eudicotyledons</taxon>
        <taxon>Gunneridae</taxon>
        <taxon>Pentapetalae</taxon>
        <taxon>asterids</taxon>
        <taxon>lamiids</taxon>
        <taxon>Lamiales</taxon>
        <taxon>Pedaliaceae</taxon>
        <taxon>Sesamum</taxon>
    </lineage>
</organism>
<dbReference type="PANTHER" id="PTHR47943:SF2">
    <property type="entry name" value="CYTOCHROME P450"/>
    <property type="match status" value="1"/>
</dbReference>
<dbReference type="GO" id="GO:0020037">
    <property type="term" value="F:heme binding"/>
    <property type="evidence" value="ECO:0007669"/>
    <property type="project" value="InterPro"/>
</dbReference>
<dbReference type="SUPFAM" id="SSF48264">
    <property type="entry name" value="Cytochrome P450"/>
    <property type="match status" value="1"/>
</dbReference>
<feature type="compositionally biased region" description="Gly residues" evidence="10">
    <location>
        <begin position="99"/>
        <end position="109"/>
    </location>
</feature>
<name>A0AAW2S352_9LAMI</name>
<sequence>MKALGKVYDDFFEKIINEHVRDWDHGEQTKDIVDTMMSIMQSGKTHEFQFDRRHVKAIMLDMLAGSMDTAASSVEWILSELLRNPTTMKKFRRVGRSGGIGENGGGVGHGPTRIPRHGSSPIRLREERLPGMQLGLIQVRLIVSQLVHCFDWRLPNGVLPEELDMTEEFGLVVARANHLMAIPTLRLQI</sequence>
<dbReference type="GO" id="GO:0005506">
    <property type="term" value="F:iron ion binding"/>
    <property type="evidence" value="ECO:0007669"/>
    <property type="project" value="InterPro"/>
</dbReference>
<evidence type="ECO:0000256" key="2">
    <source>
        <dbReference type="ARBA" id="ARBA00004370"/>
    </source>
</evidence>
<gene>
    <name evidence="11" type="ORF">Slati_4597600</name>
</gene>
<evidence type="ECO:0000313" key="11">
    <source>
        <dbReference type="EMBL" id="KAL0386520.1"/>
    </source>
</evidence>
<dbReference type="Pfam" id="PF00067">
    <property type="entry name" value="p450"/>
    <property type="match status" value="1"/>
</dbReference>
<proteinExistence type="inferred from homology"/>
<evidence type="ECO:0000256" key="8">
    <source>
        <dbReference type="ARBA" id="ARBA00023033"/>
    </source>
</evidence>
<evidence type="ECO:0000256" key="7">
    <source>
        <dbReference type="ARBA" id="ARBA00023004"/>
    </source>
</evidence>
<keyword evidence="8" id="KW-0503">Monooxygenase</keyword>
<keyword evidence="9" id="KW-0472">Membrane</keyword>
<dbReference type="GO" id="GO:0004497">
    <property type="term" value="F:monooxygenase activity"/>
    <property type="evidence" value="ECO:0007669"/>
    <property type="project" value="UniProtKB-KW"/>
</dbReference>
<dbReference type="Gene3D" id="1.10.630.10">
    <property type="entry name" value="Cytochrome P450"/>
    <property type="match status" value="1"/>
</dbReference>
<keyword evidence="5" id="KW-0479">Metal-binding</keyword>
<dbReference type="AlphaFoldDB" id="A0AAW2S352"/>
<accession>A0AAW2S352</accession>
<evidence type="ECO:0000256" key="9">
    <source>
        <dbReference type="ARBA" id="ARBA00023136"/>
    </source>
</evidence>
<protein>
    <submittedName>
        <fullName evidence="11">Cytochrome</fullName>
    </submittedName>
</protein>
<dbReference type="PANTHER" id="PTHR47943">
    <property type="entry name" value="CYTOCHROME P450 93A3-LIKE"/>
    <property type="match status" value="1"/>
</dbReference>
<comment type="similarity">
    <text evidence="3">Belongs to the cytochrome P450 family.</text>
</comment>
<evidence type="ECO:0000256" key="6">
    <source>
        <dbReference type="ARBA" id="ARBA00023002"/>
    </source>
</evidence>
<reference evidence="11" key="1">
    <citation type="submission" date="2020-06" db="EMBL/GenBank/DDBJ databases">
        <authorList>
            <person name="Li T."/>
            <person name="Hu X."/>
            <person name="Zhang T."/>
            <person name="Song X."/>
            <person name="Zhang H."/>
            <person name="Dai N."/>
            <person name="Sheng W."/>
            <person name="Hou X."/>
            <person name="Wei L."/>
        </authorList>
    </citation>
    <scope>NUCLEOTIDE SEQUENCE</scope>
    <source>
        <strain evidence="11">KEN1</strain>
        <tissue evidence="11">Leaf</tissue>
    </source>
</reference>
<evidence type="ECO:0000256" key="10">
    <source>
        <dbReference type="SAM" id="MobiDB-lite"/>
    </source>
</evidence>
<keyword evidence="7" id="KW-0408">Iron</keyword>
<evidence type="ECO:0000256" key="3">
    <source>
        <dbReference type="ARBA" id="ARBA00010617"/>
    </source>
</evidence>
<dbReference type="InterPro" id="IPR001128">
    <property type="entry name" value="Cyt_P450"/>
</dbReference>
<comment type="caution">
    <text evidence="11">The sequence shown here is derived from an EMBL/GenBank/DDBJ whole genome shotgun (WGS) entry which is preliminary data.</text>
</comment>
<keyword evidence="4" id="KW-0349">Heme</keyword>
<feature type="region of interest" description="Disordered" evidence="10">
    <location>
        <begin position="99"/>
        <end position="119"/>
    </location>
</feature>
<evidence type="ECO:0000256" key="4">
    <source>
        <dbReference type="ARBA" id="ARBA00022617"/>
    </source>
</evidence>
<comment type="cofactor">
    <cofactor evidence="1">
        <name>heme</name>
        <dbReference type="ChEBI" id="CHEBI:30413"/>
    </cofactor>
</comment>
<evidence type="ECO:0000256" key="5">
    <source>
        <dbReference type="ARBA" id="ARBA00022723"/>
    </source>
</evidence>
<reference evidence="11" key="2">
    <citation type="journal article" date="2024" name="Plant">
        <title>Genomic evolution and insights into agronomic trait innovations of Sesamum species.</title>
        <authorList>
            <person name="Miao H."/>
            <person name="Wang L."/>
            <person name="Qu L."/>
            <person name="Liu H."/>
            <person name="Sun Y."/>
            <person name="Le M."/>
            <person name="Wang Q."/>
            <person name="Wei S."/>
            <person name="Zheng Y."/>
            <person name="Lin W."/>
            <person name="Duan Y."/>
            <person name="Cao H."/>
            <person name="Xiong S."/>
            <person name="Wang X."/>
            <person name="Wei L."/>
            <person name="Li C."/>
            <person name="Ma Q."/>
            <person name="Ju M."/>
            <person name="Zhao R."/>
            <person name="Li G."/>
            <person name="Mu C."/>
            <person name="Tian Q."/>
            <person name="Mei H."/>
            <person name="Zhang T."/>
            <person name="Gao T."/>
            <person name="Zhang H."/>
        </authorList>
    </citation>
    <scope>NUCLEOTIDE SEQUENCE</scope>
    <source>
        <strain evidence="11">KEN1</strain>
    </source>
</reference>
<dbReference type="GO" id="GO:0016020">
    <property type="term" value="C:membrane"/>
    <property type="evidence" value="ECO:0007669"/>
    <property type="project" value="UniProtKB-SubCell"/>
</dbReference>